<keyword evidence="3 5" id="KW-1133">Transmembrane helix</keyword>
<dbReference type="RefSeq" id="WP_350342988.1">
    <property type="nucleotide sequence ID" value="NZ_CP158367.1"/>
</dbReference>
<keyword evidence="5" id="KW-1003">Cell membrane</keyword>
<dbReference type="InterPro" id="IPR047817">
    <property type="entry name" value="ABC2_TM_bact-type"/>
</dbReference>
<keyword evidence="4 5" id="KW-0472">Membrane</keyword>
<dbReference type="GO" id="GO:0140359">
    <property type="term" value="F:ABC-type transporter activity"/>
    <property type="evidence" value="ECO:0007669"/>
    <property type="project" value="InterPro"/>
</dbReference>
<dbReference type="PANTHER" id="PTHR43229">
    <property type="entry name" value="NODULATION PROTEIN J"/>
    <property type="match status" value="1"/>
</dbReference>
<dbReference type="EMBL" id="CP158367">
    <property type="protein sequence ID" value="XBX74233.1"/>
    <property type="molecule type" value="Genomic_DNA"/>
</dbReference>
<accession>A0AAU7VJC7</accession>
<dbReference type="GO" id="GO:0005886">
    <property type="term" value="C:plasma membrane"/>
    <property type="evidence" value="ECO:0007669"/>
    <property type="project" value="UniProtKB-SubCell"/>
</dbReference>
<sequence length="271" mass="30373">MKLIDSYINDGKVIVNKDTSLINRVTYWIQGFLNIAFIRWANVRNEWYFHLLIAPLLPLGVLVFMKFSGAIDDLETALYITSGNVVLSLVLGPMQSICNDLAWGRQRNDLDFYSVLPISKMQLILGITSISTLFSIPGMLMVLLVGKVWLGFEIVFHPIIIAVIILSGLAMVGLGVIMGVYARNGHHANVMNSITIVIVTFLSPVLIPLENLPKLIQYTSYLFPTSYAANAFRSSLKGIVDMSLYLNILALIVFIVITFSFIIKKIDWRIE</sequence>
<dbReference type="InterPro" id="IPR013525">
    <property type="entry name" value="ABC2_TM"/>
</dbReference>
<keyword evidence="5" id="KW-0813">Transport</keyword>
<evidence type="ECO:0000259" key="6">
    <source>
        <dbReference type="PROSITE" id="PS51012"/>
    </source>
</evidence>
<dbReference type="PROSITE" id="PS51012">
    <property type="entry name" value="ABC_TM2"/>
    <property type="match status" value="1"/>
</dbReference>
<feature type="transmembrane region" description="Helical" evidence="5">
    <location>
        <begin position="21"/>
        <end position="41"/>
    </location>
</feature>
<feature type="transmembrane region" description="Helical" evidence="5">
    <location>
        <begin position="47"/>
        <end position="65"/>
    </location>
</feature>
<feature type="transmembrane region" description="Helical" evidence="5">
    <location>
        <begin position="244"/>
        <end position="263"/>
    </location>
</feature>
<evidence type="ECO:0000256" key="4">
    <source>
        <dbReference type="ARBA" id="ARBA00023136"/>
    </source>
</evidence>
<feature type="transmembrane region" description="Helical" evidence="5">
    <location>
        <begin position="123"/>
        <end position="149"/>
    </location>
</feature>
<evidence type="ECO:0000256" key="1">
    <source>
        <dbReference type="ARBA" id="ARBA00004141"/>
    </source>
</evidence>
<name>A0AAU7VJC7_9FIRM</name>
<reference evidence="7" key="2">
    <citation type="submission" date="2024-06" db="EMBL/GenBank/DDBJ databases">
        <authorList>
            <person name="Petrova K.O."/>
            <person name="Toshchakov S.V."/>
            <person name="Boltjanskaja Y.V."/>
            <person name="Kevbrin V."/>
        </authorList>
    </citation>
    <scope>NUCLEOTIDE SEQUENCE</scope>
    <source>
        <strain evidence="7">Z-910T</strain>
    </source>
</reference>
<proteinExistence type="inferred from homology"/>
<dbReference type="Pfam" id="PF01061">
    <property type="entry name" value="ABC2_membrane"/>
    <property type="match status" value="1"/>
</dbReference>
<comment type="subcellular location">
    <subcellularLocation>
        <location evidence="5">Cell membrane</location>
        <topology evidence="5">Multi-pass membrane protein</topology>
    </subcellularLocation>
    <subcellularLocation>
        <location evidence="1">Membrane</location>
        <topology evidence="1">Multi-pass membrane protein</topology>
    </subcellularLocation>
</comment>
<comment type="similarity">
    <text evidence="5">Belongs to the ABC-2 integral membrane protein family.</text>
</comment>
<evidence type="ECO:0000256" key="2">
    <source>
        <dbReference type="ARBA" id="ARBA00022692"/>
    </source>
</evidence>
<dbReference type="InterPro" id="IPR051784">
    <property type="entry name" value="Nod_factor_ABC_transporter"/>
</dbReference>
<evidence type="ECO:0000313" key="7">
    <source>
        <dbReference type="EMBL" id="XBX74233.1"/>
    </source>
</evidence>
<dbReference type="PANTHER" id="PTHR43229:SF3">
    <property type="entry name" value="ABC-TYPE MULTIDRUG TRANSPORT SYSTEM, PERMEASE COMPONENT"/>
    <property type="match status" value="1"/>
</dbReference>
<gene>
    <name evidence="7" type="ORF">PRVXT_002262</name>
</gene>
<evidence type="ECO:0000256" key="3">
    <source>
        <dbReference type="ARBA" id="ARBA00022989"/>
    </source>
</evidence>
<keyword evidence="2 5" id="KW-0812">Transmembrane</keyword>
<organism evidence="7">
    <name type="scientific">Proteinivorax tanatarense</name>
    <dbReference type="NCBI Taxonomy" id="1260629"/>
    <lineage>
        <taxon>Bacteria</taxon>
        <taxon>Bacillati</taxon>
        <taxon>Bacillota</taxon>
        <taxon>Clostridia</taxon>
        <taxon>Eubacteriales</taxon>
        <taxon>Proteinivoracaceae</taxon>
        <taxon>Proteinivorax</taxon>
    </lineage>
</organism>
<dbReference type="AlphaFoldDB" id="A0AAU7VJC7"/>
<feature type="transmembrane region" description="Helical" evidence="5">
    <location>
        <begin position="155"/>
        <end position="178"/>
    </location>
</feature>
<feature type="transmembrane region" description="Helical" evidence="5">
    <location>
        <begin position="190"/>
        <end position="209"/>
    </location>
</feature>
<feature type="domain" description="ABC transmembrane type-2" evidence="6">
    <location>
        <begin position="46"/>
        <end position="269"/>
    </location>
</feature>
<protein>
    <recommendedName>
        <fullName evidence="5">Transport permease protein</fullName>
    </recommendedName>
</protein>
<evidence type="ECO:0000256" key="5">
    <source>
        <dbReference type="RuleBase" id="RU361157"/>
    </source>
</evidence>
<reference evidence="7" key="1">
    <citation type="journal article" date="2013" name="Extremophiles">
        <title>Proteinivorax tanatarense gen. nov., sp. nov., an anaerobic, haloalkaliphilic, proteolytic bacterium isolated from a decaying algal bloom, and proposal of Proteinivoraceae fam. nov.</title>
        <authorList>
            <person name="Kevbrin V."/>
            <person name="Boltyanskaya Y."/>
            <person name="Zhilina T."/>
            <person name="Kolganova T."/>
            <person name="Lavrentjeva E."/>
            <person name="Kuznetsov B."/>
        </authorList>
    </citation>
    <scope>NUCLEOTIDE SEQUENCE</scope>
    <source>
        <strain evidence="7">Z-910T</strain>
    </source>
</reference>